<feature type="domain" description="WAP" evidence="2">
    <location>
        <begin position="124"/>
        <end position="172"/>
    </location>
</feature>
<evidence type="ECO:0000313" key="3">
    <source>
        <dbReference type="EMBL" id="KAK7108360.1"/>
    </source>
</evidence>
<dbReference type="SMART" id="SM00217">
    <property type="entry name" value="WAP"/>
    <property type="match status" value="1"/>
</dbReference>
<dbReference type="PRINTS" id="PR00003">
    <property type="entry name" value="4DISULPHCORE"/>
</dbReference>
<dbReference type="Gene3D" id="4.10.75.10">
    <property type="entry name" value="Elafin-like"/>
    <property type="match status" value="1"/>
</dbReference>
<dbReference type="Proteomes" id="UP001374579">
    <property type="component" value="Unassembled WGS sequence"/>
</dbReference>
<dbReference type="EMBL" id="JBAMIC010000004">
    <property type="protein sequence ID" value="KAK7108360.1"/>
    <property type="molecule type" value="Genomic_DNA"/>
</dbReference>
<keyword evidence="1" id="KW-0732">Signal</keyword>
<comment type="caution">
    <text evidence="3">The sequence shown here is derived from an EMBL/GenBank/DDBJ whole genome shotgun (WGS) entry which is preliminary data.</text>
</comment>
<dbReference type="Pfam" id="PF00095">
    <property type="entry name" value="WAP"/>
    <property type="match status" value="1"/>
</dbReference>
<name>A0AAN9BNA0_9CAEN</name>
<dbReference type="GO" id="GO:0005576">
    <property type="term" value="C:extracellular region"/>
    <property type="evidence" value="ECO:0007669"/>
    <property type="project" value="InterPro"/>
</dbReference>
<evidence type="ECO:0000256" key="1">
    <source>
        <dbReference type="SAM" id="SignalP"/>
    </source>
</evidence>
<feature type="chain" id="PRO_5042901044" description="WAP domain-containing protein" evidence="1">
    <location>
        <begin position="17"/>
        <end position="304"/>
    </location>
</feature>
<reference evidence="3 4" key="1">
    <citation type="submission" date="2024-02" db="EMBL/GenBank/DDBJ databases">
        <title>Chromosome-scale genome assembly of the rough periwinkle Littorina saxatilis.</title>
        <authorList>
            <person name="De Jode A."/>
            <person name="Faria R."/>
            <person name="Formenti G."/>
            <person name="Sims Y."/>
            <person name="Smith T.P."/>
            <person name="Tracey A."/>
            <person name="Wood J.M.D."/>
            <person name="Zagrodzka Z.B."/>
            <person name="Johannesson K."/>
            <person name="Butlin R.K."/>
            <person name="Leder E.H."/>
        </authorList>
    </citation>
    <scope>NUCLEOTIDE SEQUENCE [LARGE SCALE GENOMIC DNA]</scope>
    <source>
        <strain evidence="3">Snail1</strain>
        <tissue evidence="3">Muscle</tissue>
    </source>
</reference>
<organism evidence="3 4">
    <name type="scientific">Littorina saxatilis</name>
    <dbReference type="NCBI Taxonomy" id="31220"/>
    <lineage>
        <taxon>Eukaryota</taxon>
        <taxon>Metazoa</taxon>
        <taxon>Spiralia</taxon>
        <taxon>Lophotrochozoa</taxon>
        <taxon>Mollusca</taxon>
        <taxon>Gastropoda</taxon>
        <taxon>Caenogastropoda</taxon>
        <taxon>Littorinimorpha</taxon>
        <taxon>Littorinoidea</taxon>
        <taxon>Littorinidae</taxon>
        <taxon>Littorina</taxon>
    </lineage>
</organism>
<dbReference type="InterPro" id="IPR008197">
    <property type="entry name" value="WAP_dom"/>
</dbReference>
<accession>A0AAN9BNA0</accession>
<dbReference type="AlphaFoldDB" id="A0AAN9BNA0"/>
<dbReference type="InterPro" id="IPR003645">
    <property type="entry name" value="Fol_N"/>
</dbReference>
<gene>
    <name evidence="3" type="ORF">V1264_016108</name>
</gene>
<keyword evidence="4" id="KW-1185">Reference proteome</keyword>
<dbReference type="SMART" id="SM00274">
    <property type="entry name" value="FOLN"/>
    <property type="match status" value="2"/>
</dbReference>
<evidence type="ECO:0000259" key="2">
    <source>
        <dbReference type="PROSITE" id="PS51390"/>
    </source>
</evidence>
<dbReference type="GO" id="GO:0030414">
    <property type="term" value="F:peptidase inhibitor activity"/>
    <property type="evidence" value="ECO:0007669"/>
    <property type="project" value="InterPro"/>
</dbReference>
<proteinExistence type="predicted"/>
<dbReference type="SUPFAM" id="SSF57256">
    <property type="entry name" value="Elafin-like"/>
    <property type="match status" value="1"/>
</dbReference>
<dbReference type="InterPro" id="IPR036645">
    <property type="entry name" value="Elafin-like_sf"/>
</dbReference>
<feature type="signal peptide" evidence="1">
    <location>
        <begin position="1"/>
        <end position="16"/>
    </location>
</feature>
<protein>
    <recommendedName>
        <fullName evidence="2">WAP domain-containing protein</fullName>
    </recommendedName>
</protein>
<dbReference type="PROSITE" id="PS51390">
    <property type="entry name" value="WAP"/>
    <property type="match status" value="1"/>
</dbReference>
<sequence length="304" mass="31862">MFGAAIFSALLAVTSAQGFPPGNLPSTCAATLCVQGTICREVLNPRTGVVSGQCLNSVPQTGNERRCTQGGSPLLIGSGGRGVSEAFCGLSPNSITCPSNYFCNVAPNDAYAVCCQGNGNTQTPTQKPGQCPVQQPGSVGICASNCRSDSDCQGAQKCCRNPCGALTCQNPAQTRPSCSNVRCGPGQTCVLQQVRCIRAPCYPQPVCVYQRQQQFTCANVRCAAGYVCRDTQVQCFRAPCPTRPVCTKTVIVTPGGRCPLFASYVDPSCYRGDQCASGNGYSGCTRGTLCCSTPCGRQCVRPQY</sequence>
<evidence type="ECO:0000313" key="4">
    <source>
        <dbReference type="Proteomes" id="UP001374579"/>
    </source>
</evidence>